<name>A0A3L8D7U6_OOCBI</name>
<feature type="region of interest" description="Disordered" evidence="1">
    <location>
        <begin position="1"/>
        <end position="90"/>
    </location>
</feature>
<dbReference type="Proteomes" id="UP000279307">
    <property type="component" value="Chromosome 12"/>
</dbReference>
<sequence length="771" mass="87216">MTSMFFSPPPKAQRTMPKTRSKKVDVRGSPVRLDETISLSREKGDLSDSGPIDGIAQGQTDNNSGNDQATIDSSLSKSISNPDPAVSIRGNTVPQFTIRGETPVGRGRGRVITPVTDSIRFTPIEREAIRPLQKITVIYCLPNGRTVTEEKFMSTYEYGQLLRRDTTSNPANNENIIRSQDQDSFQIGIEARGRDMRNIVKFSVTIAVNGDTHHARALLNDKKFAILSQERTREYGLHHVIGKREQPSVIAPPVTALKGVNEAKTGPASSTNKERVETEIKLDQTKVLDKTPLNVVTEPSIASENDLSTNNRDTSFLLDVSYETEDEIELTEYEIEIVESIPSKENPDRTKLSMFSCKDLVVNARGDPEKIAETKLLKSLESEILSPQIAHQLTKRRIFCSGNGTKEPVEVVKIPVEISTFGETLKGIIDSGSERSYLSKNAYERIKSLQVNSIVPDSTSTAGVCLGDNSLVKTEGGTYFVIDIGDVYGPQWFSVLPGLSDWYEMKRKLVNEQPDRFPDWKVENDELMYYRPDFAKAVIDDENPWKRVVKPSETLSIIQENHDQPQAGHLGRDKTLDHIRQNYYWPGMSRDVKSYLEDCETCLKIKDNQNPLKGSLVTRSLQFPWAQLPVANDVIDDWVERINKIDELRHTIKKKLKDYSEKRLAKLNSERVEQVPLKVGMEVYYPNKKLSSKSESYNAKLAHRYVGPAIIKRILGPMTVELVDKNDKIVGTLKLLVEKTHYMILLALYTRIYMYKKKHKNIHQHIVKIIL</sequence>
<reference evidence="3" key="2">
    <citation type="submission" date="2018-07" db="EMBL/GenBank/DDBJ databases">
        <authorList>
            <person name="Mckenzie S.K."/>
            <person name="Kronauer D.J.C."/>
        </authorList>
    </citation>
    <scope>NUCLEOTIDE SEQUENCE</scope>
    <source>
        <strain evidence="3">Clonal line C1</strain>
    </source>
</reference>
<dbReference type="FunFam" id="1.10.340.70:FF:000001">
    <property type="entry name" value="Retrovirus-related Pol polyprotein from transposon gypsy-like Protein"/>
    <property type="match status" value="1"/>
</dbReference>
<protein>
    <recommendedName>
        <fullName evidence="2">Integrase zinc-binding domain-containing protein</fullName>
    </recommendedName>
</protein>
<proteinExistence type="predicted"/>
<feature type="compositionally biased region" description="Basic and acidic residues" evidence="1">
    <location>
        <begin position="22"/>
        <end position="46"/>
    </location>
</feature>
<dbReference type="InterPro" id="IPR052160">
    <property type="entry name" value="Gypsy_RT_Integrase-like"/>
</dbReference>
<evidence type="ECO:0000256" key="1">
    <source>
        <dbReference type="SAM" id="MobiDB-lite"/>
    </source>
</evidence>
<dbReference type="GO" id="GO:0004190">
    <property type="term" value="F:aspartic-type endopeptidase activity"/>
    <property type="evidence" value="ECO:0007669"/>
    <property type="project" value="InterPro"/>
</dbReference>
<evidence type="ECO:0000313" key="3">
    <source>
        <dbReference type="EMBL" id="RLU16354.1"/>
    </source>
</evidence>
<dbReference type="AlphaFoldDB" id="A0A3L8D7U6"/>
<accession>A0A3L8D7U6</accession>
<feature type="domain" description="Integrase zinc-binding" evidence="2">
    <location>
        <begin position="550"/>
        <end position="607"/>
    </location>
</feature>
<dbReference type="EMBL" id="QOIP01000012">
    <property type="protein sequence ID" value="RLU16354.1"/>
    <property type="molecule type" value="Genomic_DNA"/>
</dbReference>
<dbReference type="Pfam" id="PF17921">
    <property type="entry name" value="Integrase_H2C2"/>
    <property type="match status" value="1"/>
</dbReference>
<dbReference type="PROSITE" id="PS00141">
    <property type="entry name" value="ASP_PROTEASE"/>
    <property type="match status" value="1"/>
</dbReference>
<dbReference type="GO" id="GO:0006508">
    <property type="term" value="P:proteolysis"/>
    <property type="evidence" value="ECO:0007669"/>
    <property type="project" value="InterPro"/>
</dbReference>
<dbReference type="PANTHER" id="PTHR47266">
    <property type="entry name" value="ENDONUCLEASE-RELATED"/>
    <property type="match status" value="1"/>
</dbReference>
<comment type="caution">
    <text evidence="3">The sequence shown here is derived from an EMBL/GenBank/DDBJ whole genome shotgun (WGS) entry which is preliminary data.</text>
</comment>
<dbReference type="InterPro" id="IPR001969">
    <property type="entry name" value="Aspartic_peptidase_AS"/>
</dbReference>
<dbReference type="Gene3D" id="1.10.340.70">
    <property type="match status" value="1"/>
</dbReference>
<evidence type="ECO:0000259" key="2">
    <source>
        <dbReference type="Pfam" id="PF17921"/>
    </source>
</evidence>
<dbReference type="InterPro" id="IPR041588">
    <property type="entry name" value="Integrase_H2C2"/>
</dbReference>
<feature type="compositionally biased region" description="Polar residues" evidence="1">
    <location>
        <begin position="57"/>
        <end position="81"/>
    </location>
</feature>
<organism evidence="3">
    <name type="scientific">Ooceraea biroi</name>
    <name type="common">Clonal raider ant</name>
    <name type="synonym">Cerapachys biroi</name>
    <dbReference type="NCBI Taxonomy" id="2015173"/>
    <lineage>
        <taxon>Eukaryota</taxon>
        <taxon>Metazoa</taxon>
        <taxon>Ecdysozoa</taxon>
        <taxon>Arthropoda</taxon>
        <taxon>Hexapoda</taxon>
        <taxon>Insecta</taxon>
        <taxon>Pterygota</taxon>
        <taxon>Neoptera</taxon>
        <taxon>Endopterygota</taxon>
        <taxon>Hymenoptera</taxon>
        <taxon>Apocrita</taxon>
        <taxon>Aculeata</taxon>
        <taxon>Formicoidea</taxon>
        <taxon>Formicidae</taxon>
        <taxon>Dorylinae</taxon>
        <taxon>Ooceraea</taxon>
    </lineage>
</organism>
<reference evidence="3" key="1">
    <citation type="journal article" date="2018" name="Genome Res.">
        <title>The genomic architecture and molecular evolution of ant odorant receptors.</title>
        <authorList>
            <person name="McKenzie S.K."/>
            <person name="Kronauer D.J.C."/>
        </authorList>
    </citation>
    <scope>NUCLEOTIDE SEQUENCE [LARGE SCALE GENOMIC DNA]</scope>
    <source>
        <strain evidence="3">Clonal line C1</strain>
    </source>
</reference>
<gene>
    <name evidence="3" type="ORF">DMN91_012114</name>
</gene>